<accession>A0A1D2QNP1</accession>
<organism evidence="1 2">
    <name type="scientific">Candidatus Endobugula sertula</name>
    <name type="common">Bugula neritina bacterial symbiont</name>
    <dbReference type="NCBI Taxonomy" id="62101"/>
    <lineage>
        <taxon>Bacteria</taxon>
        <taxon>Pseudomonadati</taxon>
        <taxon>Pseudomonadota</taxon>
        <taxon>Gammaproteobacteria</taxon>
        <taxon>Cellvibrionales</taxon>
        <taxon>Cellvibrionaceae</taxon>
        <taxon>Candidatus Endobugula</taxon>
    </lineage>
</organism>
<evidence type="ECO:0000313" key="2">
    <source>
        <dbReference type="Proteomes" id="UP000242502"/>
    </source>
</evidence>
<evidence type="ECO:0000313" key="1">
    <source>
        <dbReference type="EMBL" id="ODS23182.1"/>
    </source>
</evidence>
<protein>
    <submittedName>
        <fullName evidence="1">Uncharacterized protein</fullName>
    </submittedName>
</protein>
<name>A0A1D2QNP1_9GAMM</name>
<sequence>MSLRTDFALNLLHGKVQYLSELIQFVVLCHDDANGRMKRNVVIFTLRPASALDDLYLFALISINVVGGDRRNRLSAGGACWFRG</sequence>
<dbReference type="STRING" id="62101.AB835_10085"/>
<reference evidence="1 2" key="1">
    <citation type="journal article" date="2016" name="Appl. Environ. Microbiol.">
        <title>Lack of Overt Genome Reduction in the Bryostatin-Producing Bryozoan Symbiont "Candidatus Endobugula sertula".</title>
        <authorList>
            <person name="Miller I.J."/>
            <person name="Vanee N."/>
            <person name="Fong S.S."/>
            <person name="Lim-Fong G.E."/>
            <person name="Kwan J.C."/>
        </authorList>
    </citation>
    <scope>NUCLEOTIDE SEQUENCE [LARGE SCALE GENOMIC DNA]</scope>
    <source>
        <strain evidence="1">AB1-4</strain>
    </source>
</reference>
<proteinExistence type="predicted"/>
<dbReference type="AlphaFoldDB" id="A0A1D2QNP1"/>
<dbReference type="Proteomes" id="UP000242502">
    <property type="component" value="Unassembled WGS sequence"/>
</dbReference>
<comment type="caution">
    <text evidence="1">The sequence shown here is derived from an EMBL/GenBank/DDBJ whole genome shotgun (WGS) entry which is preliminary data.</text>
</comment>
<dbReference type="EMBL" id="MDLC01000036">
    <property type="protein sequence ID" value="ODS23182.1"/>
    <property type="molecule type" value="Genomic_DNA"/>
</dbReference>
<gene>
    <name evidence="1" type="ORF">AB835_10085</name>
</gene>